<dbReference type="EMBL" id="WBVT01000025">
    <property type="protein sequence ID" value="KAB7789957.1"/>
    <property type="molecule type" value="Genomic_DNA"/>
</dbReference>
<sequence>MIDDIDDAIEKKLDELELTAPSEDDQHFPRAERRYALEQIAALQTTREEKERAIRETTLLEMYLVSMF</sequence>
<dbReference type="RefSeq" id="WP_152234832.1">
    <property type="nucleotide sequence ID" value="NZ_JBHSKZ010000005.1"/>
</dbReference>
<gene>
    <name evidence="1" type="ORF">F7D09_1507</name>
</gene>
<proteinExistence type="predicted"/>
<comment type="caution">
    <text evidence="1">The sequence shown here is derived from an EMBL/GenBank/DDBJ whole genome shotgun (WGS) entry which is preliminary data.</text>
</comment>
<dbReference type="Proteomes" id="UP000441772">
    <property type="component" value="Unassembled WGS sequence"/>
</dbReference>
<dbReference type="AlphaFoldDB" id="A0A6I1GKR3"/>
<evidence type="ECO:0000313" key="1">
    <source>
        <dbReference type="EMBL" id="KAB7789957.1"/>
    </source>
</evidence>
<organism evidence="1 2">
    <name type="scientific">Bifidobacterium leontopitheci</name>
    <dbReference type="NCBI Taxonomy" id="2650774"/>
    <lineage>
        <taxon>Bacteria</taxon>
        <taxon>Bacillati</taxon>
        <taxon>Actinomycetota</taxon>
        <taxon>Actinomycetes</taxon>
        <taxon>Bifidobacteriales</taxon>
        <taxon>Bifidobacteriaceae</taxon>
        <taxon>Bifidobacterium</taxon>
    </lineage>
</organism>
<name>A0A6I1GKR3_9BIFI</name>
<reference evidence="1 2" key="1">
    <citation type="submission" date="2019-09" db="EMBL/GenBank/DDBJ databases">
        <title>Characterization of the phylogenetic diversity of two novel species belonging to the genus Bifidobacterium: Bifidobacterium cebidarum sp. nov. and Bifidobacterium leontopitheci sp. nov.</title>
        <authorList>
            <person name="Lugli G.A."/>
            <person name="Duranti S."/>
            <person name="Milani C."/>
            <person name="Turroni F."/>
            <person name="Ventura M."/>
        </authorList>
    </citation>
    <scope>NUCLEOTIDE SEQUENCE [LARGE SCALE GENOMIC DNA]</scope>
    <source>
        <strain evidence="1 2">LMG 31471</strain>
    </source>
</reference>
<keyword evidence="2" id="KW-1185">Reference proteome</keyword>
<protein>
    <submittedName>
        <fullName evidence="1">Uncharacterized protein</fullName>
    </submittedName>
</protein>
<accession>A0A6I1GKR3</accession>
<evidence type="ECO:0000313" key="2">
    <source>
        <dbReference type="Proteomes" id="UP000441772"/>
    </source>
</evidence>